<reference evidence="1 2" key="1">
    <citation type="submission" date="2015-08" db="EMBL/GenBank/DDBJ databases">
        <authorList>
            <person name="Davis N."/>
            <person name="Domingos A."/>
            <person name="Holland C."/>
            <person name="Houk L.J."/>
            <person name="Hueter N."/>
            <person name="Molina L."/>
            <person name="Sontag M."/>
            <person name="Saintfleur O."/>
            <person name="Swinford C."/>
            <person name="Villalobos-Ayala K."/>
            <person name="Carroll M."/>
            <person name="Cottrell-Yongye A."/>
            <person name="D'Elia T."/>
            <person name="Delesalle V.A."/>
            <person name="Bradley K.W."/>
            <person name="Asai D.J."/>
            <person name="Bowman C.A."/>
            <person name="Russell D.A."/>
            <person name="Pope W.H."/>
            <person name="Jacobs-Sera D."/>
            <person name="Hendrix R.W."/>
            <person name="Hatfull G.F."/>
        </authorList>
    </citation>
    <scope>NUCLEOTIDE SEQUENCE [LARGE SCALE GENOMIC DNA]</scope>
</reference>
<organism evidence="1 2">
    <name type="scientific">Mycobacterium phage Lumos</name>
    <dbReference type="NCBI Taxonomy" id="1701852"/>
    <lineage>
        <taxon>Viruses</taxon>
        <taxon>Duplodnaviria</taxon>
        <taxon>Heunggongvirae</taxon>
        <taxon>Uroviricota</taxon>
        <taxon>Caudoviricetes</taxon>
        <taxon>Vilmaviridae</taxon>
        <taxon>Lclasvirinae</taxon>
        <taxon>Lumosvirus</taxon>
        <taxon>Lumosvirus lumos</taxon>
    </lineage>
</organism>
<keyword evidence="2" id="KW-1185">Reference proteome</keyword>
<dbReference type="EMBL" id="KT372003">
    <property type="protein sequence ID" value="ALA06641.1"/>
    <property type="molecule type" value="Genomic_DNA"/>
</dbReference>
<sequence length="112" mass="11216">MCVCSWALSAVLSAVSVLARVSVSLKAPGRSWALLGRARCRAPGRWALSALSVLPGVKPSSSGSAGPLLGRACSWDTATALSDTPLSAPNALVSVLIGHGVKLSVALTGHGV</sequence>
<gene>
    <name evidence="1" type="ORF">SEA_LUMOS_135</name>
</gene>
<protein>
    <submittedName>
        <fullName evidence="1">Uncharacterized protein</fullName>
    </submittedName>
</protein>
<evidence type="ECO:0000313" key="2">
    <source>
        <dbReference type="Proteomes" id="UP000223849"/>
    </source>
</evidence>
<accession>A0A0K2CLY0</accession>
<proteinExistence type="predicted"/>
<dbReference type="Proteomes" id="UP000223849">
    <property type="component" value="Segment"/>
</dbReference>
<evidence type="ECO:0000313" key="1">
    <source>
        <dbReference type="EMBL" id="ALA06641.1"/>
    </source>
</evidence>
<name>A0A0K2CLY0_9CAUD</name>